<keyword evidence="2" id="KW-0808">Transferase</keyword>
<name>H9ULH1_SPIAZ</name>
<evidence type="ECO:0000259" key="4">
    <source>
        <dbReference type="Pfam" id="PF02782"/>
    </source>
</evidence>
<accession>H9ULH1</accession>
<dbReference type="PANTHER" id="PTHR10196">
    <property type="entry name" value="SUGAR KINASE"/>
    <property type="match status" value="1"/>
</dbReference>
<protein>
    <submittedName>
        <fullName evidence="5">Pentulose/hexulose kinase</fullName>
    </submittedName>
</protein>
<comment type="similarity">
    <text evidence="1">Belongs to the FGGY kinase family.</text>
</comment>
<dbReference type="InterPro" id="IPR043129">
    <property type="entry name" value="ATPase_NBD"/>
</dbReference>
<proteinExistence type="inferred from homology"/>
<dbReference type="PATRIC" id="fig|889378.3.peg.2306"/>
<dbReference type="Pfam" id="PF02782">
    <property type="entry name" value="FGGY_C"/>
    <property type="match status" value="1"/>
</dbReference>
<keyword evidence="6" id="KW-1185">Reference proteome</keyword>
<keyword evidence="3 5" id="KW-0418">Kinase</keyword>
<evidence type="ECO:0000256" key="2">
    <source>
        <dbReference type="ARBA" id="ARBA00022679"/>
    </source>
</evidence>
<dbReference type="PANTHER" id="PTHR10196:SF57">
    <property type="entry name" value="XYLULOSE KINASE"/>
    <property type="match status" value="1"/>
</dbReference>
<dbReference type="HOGENOM" id="CLU_016149_1_0_12"/>
<dbReference type="RefSeq" id="WP_014456346.1">
    <property type="nucleotide sequence ID" value="NC_017098.1"/>
</dbReference>
<organism evidence="5 6">
    <name type="scientific">Spirochaeta africana (strain ATCC 700263 / DSM 8902 / Z-7692)</name>
    <dbReference type="NCBI Taxonomy" id="889378"/>
    <lineage>
        <taxon>Bacteria</taxon>
        <taxon>Pseudomonadati</taxon>
        <taxon>Spirochaetota</taxon>
        <taxon>Spirochaetia</taxon>
        <taxon>Spirochaetales</taxon>
        <taxon>Spirochaetaceae</taxon>
        <taxon>Spirochaeta</taxon>
    </lineage>
</organism>
<reference evidence="6" key="1">
    <citation type="journal article" date="2013" name="Stand. Genomic Sci.">
        <title>Complete genome sequence of the halophilic bacterium Spirochaeta africana type strain (Z-7692(T)) from the alkaline Lake Magadi in the East African Rift.</title>
        <authorList>
            <person name="Liolos K."/>
            <person name="Abt B."/>
            <person name="Scheuner C."/>
            <person name="Teshima H."/>
            <person name="Held B."/>
            <person name="Lapidus A."/>
            <person name="Nolan M."/>
            <person name="Lucas S."/>
            <person name="Deshpande S."/>
            <person name="Cheng J.F."/>
            <person name="Tapia R."/>
            <person name="Goodwin L.A."/>
            <person name="Pitluck S."/>
            <person name="Pagani I."/>
            <person name="Ivanova N."/>
            <person name="Mavromatis K."/>
            <person name="Mikhailova N."/>
            <person name="Huntemann M."/>
            <person name="Pati A."/>
            <person name="Chen A."/>
            <person name="Palaniappan K."/>
            <person name="Land M."/>
            <person name="Rohde M."/>
            <person name="Tindall B.J."/>
            <person name="Detter J.C."/>
            <person name="Goker M."/>
            <person name="Bristow J."/>
            <person name="Eisen J.A."/>
            <person name="Markowitz V."/>
            <person name="Hugenholtz P."/>
            <person name="Woyke T."/>
            <person name="Klenk H.P."/>
            <person name="Kyrpides N.C."/>
        </authorList>
    </citation>
    <scope>NUCLEOTIDE SEQUENCE</scope>
    <source>
        <strain evidence="6">ATCC 700263 / DSM 8902 / Z-7692</strain>
    </source>
</reference>
<dbReference type="STRING" id="889378.Spiaf_2332"/>
<dbReference type="GO" id="GO:0005829">
    <property type="term" value="C:cytosol"/>
    <property type="evidence" value="ECO:0007669"/>
    <property type="project" value="TreeGrafter"/>
</dbReference>
<evidence type="ECO:0000313" key="5">
    <source>
        <dbReference type="EMBL" id="AFG38364.1"/>
    </source>
</evidence>
<dbReference type="SUPFAM" id="SSF53067">
    <property type="entry name" value="Actin-like ATPase domain"/>
    <property type="match status" value="2"/>
</dbReference>
<dbReference type="Gene3D" id="3.30.420.40">
    <property type="match status" value="2"/>
</dbReference>
<gene>
    <name evidence="5" type="ordered locus">Spiaf_2332</name>
</gene>
<dbReference type="AlphaFoldDB" id="H9ULH1"/>
<dbReference type="EMBL" id="CP003282">
    <property type="protein sequence ID" value="AFG38364.1"/>
    <property type="molecule type" value="Genomic_DNA"/>
</dbReference>
<dbReference type="GO" id="GO:0004856">
    <property type="term" value="F:D-xylulokinase activity"/>
    <property type="evidence" value="ECO:0007669"/>
    <property type="project" value="TreeGrafter"/>
</dbReference>
<dbReference type="OrthoDB" id="369111at2"/>
<dbReference type="Proteomes" id="UP000007383">
    <property type="component" value="Chromosome"/>
</dbReference>
<dbReference type="eggNOG" id="COG1070">
    <property type="taxonomic scope" value="Bacteria"/>
</dbReference>
<feature type="domain" description="Carbohydrate kinase FGGY C-terminal" evidence="4">
    <location>
        <begin position="313"/>
        <end position="487"/>
    </location>
</feature>
<dbReference type="KEGG" id="sfc:Spiaf_2332"/>
<evidence type="ECO:0000313" key="6">
    <source>
        <dbReference type="Proteomes" id="UP000007383"/>
    </source>
</evidence>
<dbReference type="GO" id="GO:0005997">
    <property type="term" value="P:xylulose metabolic process"/>
    <property type="evidence" value="ECO:0007669"/>
    <property type="project" value="TreeGrafter"/>
</dbReference>
<sequence length="549" mass="58737">MAAAPTMVLGIDCSTQSMTGVLLGIDPADTGSPPEILYEQRIAYTADPRTSGFGIDPTTLILPPQIPGQADQPPGMFLAALDALLHDLHAAGAPMARIAALQISAQQHGHVYLSPHAPAAFRSLNTGSAEPGLAQRFQQAFSYPASPIWMTSSTTLEAAELREAVGGAEAMIRESGSDSPLRFTGAVIRRIGTHHPQAYQQTIAIRLLSSFLAGVLTGTIDVPADWGNGAGTSLMNYRERSWSLPLMKAAADGLPGGFPELQRKLGSLAHPLRWAGSIASYFRQHYGLSPDCRVGIGSGDNPQSKVAVQGDLLSLGTSFVYMIEQNEPTVDLQGYSNSMYDGLGRPFIFACRTNGAAVWDRICSEHEISPQDYPTREHALQQTPAGSRIVCWQPSTESFPVSPQIPFFREEEAGSSFASDYAGLVDSTLGILYHCTREMSTSVEALRITGGPTASIAICTRIASMWQRPVMRVGAAGAAYGAALAAYAGLCVETTPFAEPAAVLAGRLPAGDIIYPDPRMTAAYHHGSTAYLPRLMQSFARQQRYQYAE</sequence>
<dbReference type="InterPro" id="IPR018485">
    <property type="entry name" value="FGGY_C"/>
</dbReference>
<evidence type="ECO:0000256" key="1">
    <source>
        <dbReference type="ARBA" id="ARBA00009156"/>
    </source>
</evidence>
<evidence type="ECO:0000256" key="3">
    <source>
        <dbReference type="ARBA" id="ARBA00022777"/>
    </source>
</evidence>